<organism evidence="2">
    <name type="scientific">Octopus bimaculoides</name>
    <name type="common">California two-spotted octopus</name>
    <dbReference type="NCBI Taxonomy" id="37653"/>
    <lineage>
        <taxon>Eukaryota</taxon>
        <taxon>Metazoa</taxon>
        <taxon>Spiralia</taxon>
        <taxon>Lophotrochozoa</taxon>
        <taxon>Mollusca</taxon>
        <taxon>Cephalopoda</taxon>
        <taxon>Coleoidea</taxon>
        <taxon>Octopodiformes</taxon>
        <taxon>Octopoda</taxon>
        <taxon>Incirrata</taxon>
        <taxon>Octopodidae</taxon>
        <taxon>Octopus</taxon>
    </lineage>
</organism>
<dbReference type="InterPro" id="IPR027902">
    <property type="entry name" value="DUF4487"/>
</dbReference>
<dbReference type="STRING" id="37653.A0A0L8FZH8"/>
<dbReference type="AlphaFoldDB" id="A0A0L8FZH8"/>
<feature type="compositionally biased region" description="Basic and acidic residues" evidence="1">
    <location>
        <begin position="749"/>
        <end position="768"/>
    </location>
</feature>
<dbReference type="Pfam" id="PF14868">
    <property type="entry name" value="DUF4487"/>
    <property type="match status" value="2"/>
</dbReference>
<protein>
    <submittedName>
        <fullName evidence="2">Uncharacterized protein</fullName>
    </submittedName>
</protein>
<evidence type="ECO:0000313" key="2">
    <source>
        <dbReference type="EMBL" id="KOF69999.1"/>
    </source>
</evidence>
<evidence type="ECO:0000256" key="1">
    <source>
        <dbReference type="SAM" id="MobiDB-lite"/>
    </source>
</evidence>
<dbReference type="PANTHER" id="PTHR16071">
    <property type="entry name" value="CHROMOSOME 1 OPEN READING FRAME 112"/>
    <property type="match status" value="1"/>
</dbReference>
<name>A0A0L8FZH8_OCTBM</name>
<reference evidence="2" key="1">
    <citation type="submission" date="2015-07" db="EMBL/GenBank/DDBJ databases">
        <title>MeaNS - Measles Nucleotide Surveillance Program.</title>
        <authorList>
            <person name="Tran T."/>
            <person name="Druce J."/>
        </authorList>
    </citation>
    <scope>NUCLEOTIDE SEQUENCE</scope>
    <source>
        <strain evidence="2">UCB-OBI-ISO-001</strain>
        <tissue evidence="2">Gonad</tissue>
    </source>
</reference>
<sequence length="845" mass="95547">MVFGVITSDGDVVPSVIFLHDLRLNMEAYIKCLKETTLCCLEKINVKSTEQDVVDLCSTCHSLLSLCQLVPALDIKIMIGLWKSLARLSVQYKSFLYSRLELEAIMSSLVSSIQSNYDTLLNVAPRVPDETVEEENPSQTNEKSFQMTLKITGFLMKVLVNFVKEYENYLGKSAESLYPLILYMFKFSPPSLAAPKLIEQSQRDIQIQLLNATQPLLTTLILNYHFCILVTADENDLDPDLALPRILLQIMVVNLLPKAKYNGAWCSSQPYQIQSSLLNHASMENGCQTVVMMMKGDDVTEVWYSPRKFPGERCYDNILHGKRTLNDDDDDDDDFKFWHKASTFGEVGSVEMASDIRIAITAAIGSPQRNAGLYEYLCTNICGFVGSWPAQHFAVVESVLLTNLLHSNPYCKMMACDVWCFIGRYGSAALCHHHVKILAAVWLALDWSQTQFYEHVLQLYHRLFKFQLINDQEEILKLYPPANNLSLWSLAQLDTLQETISSPLKSELVQTSAKIIHSLCSSETFSDKDMKSYLDVLKCLHSLSRYLVTLSQSGSTLHYLVLQRLAMMWSAEPKLSNSAGSKCYHSLILSSLLATSAQLLPVMKPAHISSILNALEKLFDLEPDEILRLATSLFLKEIGKVDLQNNEVSAKMGSTFPKIFQHLLFDSNSLLHHQAIEAFASFAQETNCESLVPQCLLMSNSTKEIILQDTAITFLNHTAYSCDGFKQAKYLSSQRLIINEDFVIAWKPEQNKKQQPEDSPEDLLKDQETTVEAQHMSDTESEEPLKKKLKTKTSSDIWDEEYRNIIDLLQGNVNKLQLLQDRGASPPTWVTTELETICKQLGTFQ</sequence>
<gene>
    <name evidence="2" type="ORF">OCBIM_22003692mg</name>
</gene>
<feature type="region of interest" description="Disordered" evidence="1">
    <location>
        <begin position="749"/>
        <end position="790"/>
    </location>
</feature>
<dbReference type="SUPFAM" id="SSF48371">
    <property type="entry name" value="ARM repeat"/>
    <property type="match status" value="1"/>
</dbReference>
<feature type="compositionally biased region" description="Basic and acidic residues" evidence="1">
    <location>
        <begin position="775"/>
        <end position="786"/>
    </location>
</feature>
<dbReference type="PANTHER" id="PTHR16071:SF2">
    <property type="entry name" value="FIGNL1-INTERACTING REGULATOR OF RECOMBINATION AND MITOSIS"/>
    <property type="match status" value="1"/>
</dbReference>
<accession>A0A0L8FZH8</accession>
<proteinExistence type="predicted"/>
<dbReference type="InterPro" id="IPR016024">
    <property type="entry name" value="ARM-type_fold"/>
</dbReference>
<dbReference type="EMBL" id="KQ425067">
    <property type="protein sequence ID" value="KOF69999.1"/>
    <property type="molecule type" value="Genomic_DNA"/>
</dbReference>
<dbReference type="OrthoDB" id="6088000at2759"/>